<keyword evidence="2" id="KW-0812">Transmembrane</keyword>
<evidence type="ECO:0000256" key="1">
    <source>
        <dbReference type="SAM" id="Coils"/>
    </source>
</evidence>
<keyword evidence="4" id="KW-1185">Reference proteome</keyword>
<keyword evidence="2" id="KW-1133">Transmembrane helix</keyword>
<dbReference type="EMBL" id="JACIDH010000001">
    <property type="protein sequence ID" value="MBB3877893.1"/>
    <property type="molecule type" value="Genomic_DNA"/>
</dbReference>
<dbReference type="AlphaFoldDB" id="A0A7W6A9A1"/>
<keyword evidence="2" id="KW-0472">Membrane</keyword>
<protein>
    <submittedName>
        <fullName evidence="3">Uncharacterized protein</fullName>
    </submittedName>
</protein>
<comment type="caution">
    <text evidence="3">The sequence shown here is derived from an EMBL/GenBank/DDBJ whole genome shotgun (WGS) entry which is preliminary data.</text>
</comment>
<accession>A0A7W6A9A1</accession>
<sequence length="156" mass="17221">MIWLRTLLGRLKGELRFILLLAVVIAGAWLYVQARHAERDRDDVLRRAELVCAAVGIKWTAKHMRGPGEACADRARQLRADREAIDQQSVRLLTDVMRRANAQASADAQAARAALAQARAAETRMEAANGKVEHDTVGADWFAALSDLAGLRRPAR</sequence>
<proteinExistence type="predicted"/>
<evidence type="ECO:0000313" key="3">
    <source>
        <dbReference type="EMBL" id="MBB3877893.1"/>
    </source>
</evidence>
<feature type="coiled-coil region" evidence="1">
    <location>
        <begin position="101"/>
        <end position="131"/>
    </location>
</feature>
<name>A0A7W6A9A1_9SPHN</name>
<dbReference type="RefSeq" id="WP_183950117.1">
    <property type="nucleotide sequence ID" value="NZ_JACIDH010000001.1"/>
</dbReference>
<feature type="transmembrane region" description="Helical" evidence="2">
    <location>
        <begin position="15"/>
        <end position="32"/>
    </location>
</feature>
<gene>
    <name evidence="3" type="ORF">GGR48_000296</name>
</gene>
<evidence type="ECO:0000313" key="4">
    <source>
        <dbReference type="Proteomes" id="UP000538670"/>
    </source>
</evidence>
<evidence type="ECO:0000256" key="2">
    <source>
        <dbReference type="SAM" id="Phobius"/>
    </source>
</evidence>
<keyword evidence="1" id="KW-0175">Coiled coil</keyword>
<dbReference type="Proteomes" id="UP000538670">
    <property type="component" value="Unassembled WGS sequence"/>
</dbReference>
<reference evidence="3 4" key="1">
    <citation type="submission" date="2020-08" db="EMBL/GenBank/DDBJ databases">
        <title>Genomic Encyclopedia of Type Strains, Phase IV (KMG-IV): sequencing the most valuable type-strain genomes for metagenomic binning, comparative biology and taxonomic classification.</title>
        <authorList>
            <person name="Goeker M."/>
        </authorList>
    </citation>
    <scope>NUCLEOTIDE SEQUENCE [LARGE SCALE GENOMIC DNA]</scope>
    <source>
        <strain evidence="3 4">DSM 19512</strain>
    </source>
</reference>
<organism evidence="3 4">
    <name type="scientific">Sphingomonas pseudosanguinis</name>
    <dbReference type="NCBI Taxonomy" id="413712"/>
    <lineage>
        <taxon>Bacteria</taxon>
        <taxon>Pseudomonadati</taxon>
        <taxon>Pseudomonadota</taxon>
        <taxon>Alphaproteobacteria</taxon>
        <taxon>Sphingomonadales</taxon>
        <taxon>Sphingomonadaceae</taxon>
        <taxon>Sphingomonas</taxon>
    </lineage>
</organism>